<proteinExistence type="predicted"/>
<dbReference type="NCBIfam" id="NF047539">
    <property type="entry name" value="XAC2610_fam"/>
    <property type="match status" value="1"/>
</dbReference>
<organism evidence="1 2">
    <name type="scientific">Zestomonas carbonaria</name>
    <dbReference type="NCBI Taxonomy" id="2762745"/>
    <lineage>
        <taxon>Bacteria</taxon>
        <taxon>Pseudomonadati</taxon>
        <taxon>Pseudomonadota</taxon>
        <taxon>Gammaproteobacteria</taxon>
        <taxon>Pseudomonadales</taxon>
        <taxon>Pseudomonadaceae</taxon>
        <taxon>Zestomonas</taxon>
    </lineage>
</organism>
<dbReference type="RefSeq" id="WP_187673908.1">
    <property type="nucleotide sequence ID" value="NZ_CAJFCI010000100.1"/>
</dbReference>
<reference evidence="1 2" key="1">
    <citation type="submission" date="2020-08" db="EMBL/GenBank/DDBJ databases">
        <authorList>
            <person name="Criscuolo A."/>
        </authorList>
    </citation>
    <scope>NUCLEOTIDE SEQUENCE [LARGE SCALE GENOMIC DNA]</scope>
    <source>
        <strain evidence="1">CIP111764</strain>
    </source>
</reference>
<name>A0A7U7ET55_9GAMM</name>
<dbReference type="AlphaFoldDB" id="A0A7U7ET55"/>
<comment type="caution">
    <text evidence="1">The sequence shown here is derived from an EMBL/GenBank/DDBJ whole genome shotgun (WGS) entry which is preliminary data.</text>
</comment>
<evidence type="ECO:0008006" key="3">
    <source>
        <dbReference type="Google" id="ProtNLM"/>
    </source>
</evidence>
<dbReference type="InterPro" id="IPR028994">
    <property type="entry name" value="Integrin_alpha_N"/>
</dbReference>
<gene>
    <name evidence="1" type="ORF">PSEWESI4_04919</name>
</gene>
<evidence type="ECO:0000313" key="1">
    <source>
        <dbReference type="EMBL" id="CAD5110596.1"/>
    </source>
</evidence>
<keyword evidence="2" id="KW-1185">Reference proteome</keyword>
<dbReference type="Proteomes" id="UP000583387">
    <property type="component" value="Unassembled WGS sequence"/>
</dbReference>
<sequence>MDSLCDQETCESSGQIAVAKKGQATAYQLIDLSNIFITIEDNKVLINSAKLYDYQGVINVGDFNFDGLEDFAVQNGNNGSYGGPSYDIFLYNKKKGNFSTVLRYLASLNKPWASLRLPQTVNES</sequence>
<accession>A0A7U7ET55</accession>
<protein>
    <recommendedName>
        <fullName evidence="3">VCBS repeat-containing protein</fullName>
    </recommendedName>
</protein>
<dbReference type="InterPro" id="IPR058087">
    <property type="entry name" value="XAC2610_dom"/>
</dbReference>
<dbReference type="EMBL" id="CAJFCI010000100">
    <property type="protein sequence ID" value="CAD5110596.1"/>
    <property type="molecule type" value="Genomic_DNA"/>
</dbReference>
<dbReference type="SUPFAM" id="SSF69318">
    <property type="entry name" value="Integrin alpha N-terminal domain"/>
    <property type="match status" value="1"/>
</dbReference>
<evidence type="ECO:0000313" key="2">
    <source>
        <dbReference type="Proteomes" id="UP000583387"/>
    </source>
</evidence>